<dbReference type="EMBL" id="JAHXZJ010002237">
    <property type="protein sequence ID" value="KAH0546456.1"/>
    <property type="molecule type" value="Genomic_DNA"/>
</dbReference>
<dbReference type="InterPro" id="IPR003959">
    <property type="entry name" value="ATPase_AAA_core"/>
</dbReference>
<feature type="domain" description="AAA+ ATPase" evidence="2">
    <location>
        <begin position="710"/>
        <end position="846"/>
    </location>
</feature>
<accession>A0AAV7I8P9</accession>
<dbReference type="SUPFAM" id="SSF52540">
    <property type="entry name" value="P-loop containing nucleoside triphosphate hydrolases"/>
    <property type="match status" value="1"/>
</dbReference>
<dbReference type="GO" id="GO:0005524">
    <property type="term" value="F:ATP binding"/>
    <property type="evidence" value="ECO:0007669"/>
    <property type="project" value="InterPro"/>
</dbReference>
<dbReference type="InterPro" id="IPR027417">
    <property type="entry name" value="P-loop_NTPase"/>
</dbReference>
<dbReference type="GO" id="GO:0005634">
    <property type="term" value="C:nucleus"/>
    <property type="evidence" value="ECO:0007669"/>
    <property type="project" value="TreeGrafter"/>
</dbReference>
<feature type="region of interest" description="Disordered" evidence="1">
    <location>
        <begin position="620"/>
        <end position="641"/>
    </location>
</feature>
<evidence type="ECO:0000256" key="1">
    <source>
        <dbReference type="SAM" id="MobiDB-lite"/>
    </source>
</evidence>
<gene>
    <name evidence="3" type="ORF">KQX54_009795</name>
</gene>
<dbReference type="GO" id="GO:0061860">
    <property type="term" value="F:DNA clamp unloader activity"/>
    <property type="evidence" value="ECO:0007669"/>
    <property type="project" value="TreeGrafter"/>
</dbReference>
<dbReference type="AlphaFoldDB" id="A0AAV7I8P9"/>
<organism evidence="3 4">
    <name type="scientific">Cotesia glomerata</name>
    <name type="common">Lepidopteran parasitic wasp</name>
    <name type="synonym">Apanteles glomeratus</name>
    <dbReference type="NCBI Taxonomy" id="32391"/>
    <lineage>
        <taxon>Eukaryota</taxon>
        <taxon>Metazoa</taxon>
        <taxon>Ecdysozoa</taxon>
        <taxon>Arthropoda</taxon>
        <taxon>Hexapoda</taxon>
        <taxon>Insecta</taxon>
        <taxon>Pterygota</taxon>
        <taxon>Neoptera</taxon>
        <taxon>Endopterygota</taxon>
        <taxon>Hymenoptera</taxon>
        <taxon>Apocrita</taxon>
        <taxon>Ichneumonoidea</taxon>
        <taxon>Braconidae</taxon>
        <taxon>Microgastrinae</taxon>
        <taxon>Cotesia</taxon>
    </lineage>
</organism>
<dbReference type="Gene3D" id="3.40.50.300">
    <property type="entry name" value="P-loop containing nucleotide triphosphate hydrolases"/>
    <property type="match status" value="1"/>
</dbReference>
<dbReference type="GO" id="GO:0003677">
    <property type="term" value="F:DNA binding"/>
    <property type="evidence" value="ECO:0007669"/>
    <property type="project" value="TreeGrafter"/>
</dbReference>
<dbReference type="InterPro" id="IPR003593">
    <property type="entry name" value="AAA+_ATPase"/>
</dbReference>
<reference evidence="3 4" key="1">
    <citation type="journal article" date="2021" name="J. Hered.">
        <title>A chromosome-level genome assembly of the parasitoid wasp, Cotesia glomerata (Hymenoptera: Braconidae).</title>
        <authorList>
            <person name="Pinto B.J."/>
            <person name="Weis J.J."/>
            <person name="Gamble T."/>
            <person name="Ode P.J."/>
            <person name="Paul R."/>
            <person name="Zaspel J.M."/>
        </authorList>
    </citation>
    <scope>NUCLEOTIDE SEQUENCE [LARGE SCALE GENOMIC DNA]</scope>
    <source>
        <strain evidence="3">CgM1</strain>
    </source>
</reference>
<proteinExistence type="predicted"/>
<dbReference type="SMART" id="SM00382">
    <property type="entry name" value="AAA"/>
    <property type="match status" value="1"/>
</dbReference>
<feature type="region of interest" description="Disordered" evidence="1">
    <location>
        <begin position="294"/>
        <end position="320"/>
    </location>
</feature>
<comment type="caution">
    <text evidence="3">The sequence shown here is derived from an EMBL/GenBank/DDBJ whole genome shotgun (WGS) entry which is preliminary data.</text>
</comment>
<dbReference type="PANTHER" id="PTHR23389">
    <property type="entry name" value="CHROMOSOME TRANSMISSION FIDELITY FACTOR 18"/>
    <property type="match status" value="1"/>
</dbReference>
<evidence type="ECO:0000259" key="2">
    <source>
        <dbReference type="SMART" id="SM00382"/>
    </source>
</evidence>
<dbReference type="Pfam" id="PF00004">
    <property type="entry name" value="AAA"/>
    <property type="match status" value="1"/>
</dbReference>
<evidence type="ECO:0000313" key="3">
    <source>
        <dbReference type="EMBL" id="KAH0546456.1"/>
    </source>
</evidence>
<dbReference type="GO" id="GO:0016887">
    <property type="term" value="F:ATP hydrolysis activity"/>
    <property type="evidence" value="ECO:0007669"/>
    <property type="project" value="InterPro"/>
</dbReference>
<feature type="region of interest" description="Disordered" evidence="1">
    <location>
        <begin position="337"/>
        <end position="435"/>
    </location>
</feature>
<feature type="compositionally biased region" description="Low complexity" evidence="1">
    <location>
        <begin position="337"/>
        <end position="358"/>
    </location>
</feature>
<dbReference type="PANTHER" id="PTHR23389:SF21">
    <property type="entry name" value="ATPASE FAMILY AAA DOMAIN-CONTAINING PROTEIN 5"/>
    <property type="match status" value="1"/>
</dbReference>
<feature type="compositionally biased region" description="Low complexity" evidence="1">
    <location>
        <begin position="298"/>
        <end position="315"/>
    </location>
</feature>
<feature type="compositionally biased region" description="Basic residues" evidence="1">
    <location>
        <begin position="399"/>
        <end position="413"/>
    </location>
</feature>
<evidence type="ECO:0000313" key="4">
    <source>
        <dbReference type="Proteomes" id="UP000826195"/>
    </source>
</evidence>
<keyword evidence="4" id="KW-1185">Reference proteome</keyword>
<sequence length="1118" mass="126935">MMKNLTHYFTDNVKSIEDSVIAKSDEVISVEKIANGNEHIVKMNINGKKRERVKIKISQSNNRGKICNIINNKNDLIDKTPSPHTKLSNKKIISCDDTPKRSNSSYNINNNCETNDQKVDLDTTDECIFDVDVEKKFNNKTNKIESRQDNSTTAEQINGREEPNAFHVLMTRNKPGKIICTKKSTDEGEEDQLEIKNSQELKSKLKKNKEKLITLADKKGYTKRKLREKEEEEIIEKQVENRIKMFKGNSSNNIDGSNIITPKQTPRGLYNYFSTITPEERERAKSKMVVEAEIHDGQISSSSKQSTKSTSNINNKKNKSKVRKILASIDDIQVLNSESSSPSVSPTTEESKSSNESSPSHKKKRKWSMRINLQSPEIQDETGRDSGSEIKNQSQGSHIKQKKNKHKDKKKNKSDKGESTEDSHEEDEINNVEDKNACTNNQTLIDNDILPDEKLGLDDSEIEVIETKILKRPSNEKLAPLFVKRSKLDPDVIAARRSFLHSRSPENEKKKSERKVIVSGIPMLPFPSASHITQLNVEDRIHEVPCSLKYQVKEATNYTPTFDLNNFLSIINLNDSVQDQKLIKDETKSDAEEILKEIEERCSDTREMWTKINLVSSKQKNEVIPKKRGRKSKSADKESPAKKIEDNVEVYTWTEKYKPICAKEIVGNEEAAAKLRDWLSSWQSPTEKDDYSSSEEFYSSDNSHPGGLNCSQVAVLLGPHGSGKTASVYAIAKELGYNVLEVNASSKRPGRKILKDLEEATKSHHVKKSDGKILFQASANNDKKTMQNSLILFEDVDIIFDEDDGFISATYQLAANTKRPIVMTCRDSCSHLSRMAPQQLRICYQTTYGSRVSALLELITLAESGTRLPQSCLNKLIAIGDLRKALLQLQYILISGIPQSSLLPSDFHKTLWQDMRNYLYKPVAKLDKKQTKKKNLQNVNGSNLDIMDNLADDLDAISLVSSLVDIDDHILNISELKYEPSLSLEETMDSYSSNDVRSIEIGKWLRHRVMNKYTTDTSEIDTKLVRQLSLKKELNTGINTALSQISINNLDSRSVSIDYLPAIRTICRSEEIKSSNNTKRRFFHYLQNFRLPYGQIKPNILQAACKAMQEKNEKPLQR</sequence>
<protein>
    <recommendedName>
        <fullName evidence="2">AAA+ ATPase domain-containing protein</fullName>
    </recommendedName>
</protein>
<dbReference type="Proteomes" id="UP000826195">
    <property type="component" value="Unassembled WGS sequence"/>
</dbReference>
<name>A0AAV7I8P9_COTGL</name>